<gene>
    <name evidence="1" type="ORF">ALO94_03534</name>
</gene>
<dbReference type="RefSeq" id="WP_024657671.1">
    <property type="nucleotide sequence ID" value="NZ_LJRI01000593.1"/>
</dbReference>
<evidence type="ECO:0000313" key="1">
    <source>
        <dbReference type="EMBL" id="KPY95945.1"/>
    </source>
</evidence>
<dbReference type="EMBL" id="LJRI01000593">
    <property type="protein sequence ID" value="KPY95945.1"/>
    <property type="molecule type" value="Genomic_DNA"/>
</dbReference>
<evidence type="ECO:0000313" key="2">
    <source>
        <dbReference type="Proteomes" id="UP000050384"/>
    </source>
</evidence>
<name>A0A0Q0BMT6_PSESX</name>
<organism evidence="1 2">
    <name type="scientific">Pseudomonas syringae pv. spinaceae</name>
    <dbReference type="NCBI Taxonomy" id="264459"/>
    <lineage>
        <taxon>Bacteria</taxon>
        <taxon>Pseudomonadati</taxon>
        <taxon>Pseudomonadota</taxon>
        <taxon>Gammaproteobacteria</taxon>
        <taxon>Pseudomonadales</taxon>
        <taxon>Pseudomonadaceae</taxon>
        <taxon>Pseudomonas</taxon>
        <taxon>Pseudomonas syringae</taxon>
    </lineage>
</organism>
<dbReference type="Gene3D" id="1.25.40.10">
    <property type="entry name" value="Tetratricopeptide repeat domain"/>
    <property type="match status" value="1"/>
</dbReference>
<dbReference type="AlphaFoldDB" id="A0A0Q0BMT6"/>
<comment type="caution">
    <text evidence="1">The sequence shown here is derived from an EMBL/GenBank/DDBJ whole genome shotgun (WGS) entry which is preliminary data.</text>
</comment>
<proteinExistence type="predicted"/>
<dbReference type="Proteomes" id="UP000050384">
    <property type="component" value="Unassembled WGS sequence"/>
</dbReference>
<protein>
    <submittedName>
        <fullName evidence="1">Uncharacterized protein</fullName>
    </submittedName>
</protein>
<dbReference type="SUPFAM" id="SSF48452">
    <property type="entry name" value="TPR-like"/>
    <property type="match status" value="1"/>
</dbReference>
<dbReference type="InterPro" id="IPR011990">
    <property type="entry name" value="TPR-like_helical_dom_sf"/>
</dbReference>
<accession>A0A0Q0BMT6</accession>
<dbReference type="PATRIC" id="fig|264459.3.peg.5580"/>
<reference evidence="1 2" key="1">
    <citation type="submission" date="2015-09" db="EMBL/GenBank/DDBJ databases">
        <title>Genome announcement of multiple Pseudomonas syringae strains.</title>
        <authorList>
            <person name="Thakur S."/>
            <person name="Wang P.W."/>
            <person name="Gong Y."/>
            <person name="Weir B.S."/>
            <person name="Guttman D.S."/>
        </authorList>
    </citation>
    <scope>NUCLEOTIDE SEQUENCE [LARGE SCALE GENOMIC DNA]</scope>
    <source>
        <strain evidence="1 2">ICMP16929</strain>
    </source>
</reference>
<sequence length="143" mass="16481">MEDLSDSNSELSQKIVDLVESGNRLGIQDKNTYAMEKYNEAWALLPAPSQKWDLAHWIASCNTNLFFKIKNYPEAKKWAIIAIETKPTRATSSFIIFASICYELGEKELAVEYFDKAFQLGKKRAFEGFDNKYLSFYLDNIKV</sequence>